<dbReference type="InterPro" id="IPR036259">
    <property type="entry name" value="MFS_trans_sf"/>
</dbReference>
<feature type="transmembrane region" description="Helical" evidence="8">
    <location>
        <begin position="433"/>
        <end position="456"/>
    </location>
</feature>
<organism evidence="10 11">
    <name type="scientific">Stagnimonas aquatica</name>
    <dbReference type="NCBI Taxonomy" id="2689987"/>
    <lineage>
        <taxon>Bacteria</taxon>
        <taxon>Pseudomonadati</taxon>
        <taxon>Pseudomonadota</taxon>
        <taxon>Gammaproteobacteria</taxon>
        <taxon>Nevskiales</taxon>
        <taxon>Nevskiaceae</taxon>
        <taxon>Stagnimonas</taxon>
    </lineage>
</organism>
<evidence type="ECO:0000259" key="9">
    <source>
        <dbReference type="PROSITE" id="PS50850"/>
    </source>
</evidence>
<feature type="transmembrane region" description="Helical" evidence="8">
    <location>
        <begin position="89"/>
        <end position="119"/>
    </location>
</feature>
<gene>
    <name evidence="10" type="ORF">ED208_16005</name>
</gene>
<evidence type="ECO:0000313" key="11">
    <source>
        <dbReference type="Proteomes" id="UP000282106"/>
    </source>
</evidence>
<evidence type="ECO:0000256" key="7">
    <source>
        <dbReference type="ARBA" id="ARBA00023136"/>
    </source>
</evidence>
<keyword evidence="5" id="KW-0653">Protein transport</keyword>
<evidence type="ECO:0000256" key="8">
    <source>
        <dbReference type="SAM" id="Phobius"/>
    </source>
</evidence>
<feature type="transmembrane region" description="Helical" evidence="8">
    <location>
        <begin position="367"/>
        <end position="388"/>
    </location>
</feature>
<dbReference type="InterPro" id="IPR018456">
    <property type="entry name" value="PTR2_symporter_CS"/>
</dbReference>
<evidence type="ECO:0000256" key="2">
    <source>
        <dbReference type="ARBA" id="ARBA00022448"/>
    </source>
</evidence>
<dbReference type="RefSeq" id="WP_123212931.1">
    <property type="nucleotide sequence ID" value="NZ_RJVO01000009.1"/>
</dbReference>
<feature type="transmembrane region" description="Helical" evidence="8">
    <location>
        <begin position="25"/>
        <end position="43"/>
    </location>
</feature>
<feature type="domain" description="Major facilitator superfamily (MFS) profile" evidence="9">
    <location>
        <begin position="15"/>
        <end position="491"/>
    </location>
</feature>
<dbReference type="CDD" id="cd17346">
    <property type="entry name" value="MFS_DtpA_like"/>
    <property type="match status" value="1"/>
</dbReference>
<comment type="caution">
    <text evidence="10">The sequence shown here is derived from an EMBL/GenBank/DDBJ whole genome shotgun (WGS) entry which is preliminary data.</text>
</comment>
<feature type="transmembrane region" description="Helical" evidence="8">
    <location>
        <begin position="55"/>
        <end position="77"/>
    </location>
</feature>
<evidence type="ECO:0000256" key="5">
    <source>
        <dbReference type="ARBA" id="ARBA00022856"/>
    </source>
</evidence>
<evidence type="ECO:0000256" key="6">
    <source>
        <dbReference type="ARBA" id="ARBA00022989"/>
    </source>
</evidence>
<sequence length="497" mass="53102">MQQAQWLGHPRGLATLFFTEMWERFSYYGMRAILVLAMVAAVEGKNPGLGLSREVATAIYGLYTSAVYLASLPGGWIADRLIGQRNAVFWGGVIIAAGHFTMALASNASFFVGLILIALGTGLLKPNVSAMVGQLYANAEGARKDAGYSIFYMGINTGAFIGQLICGALGEKVGWHWGFGAAGIFMTLGLIQYKLYDKYLGSVGATAASTGDAQRDAAVRRKGWSAVAVFLLGLAGVVLAALSGSLLIDAVKLAQGTGIFIVALAAVYFSAVIFFGGLDSTERKRVGVIAILFVGAAMFWSGFEQAGSSFNLFAQDYTDRVVFGWEIPASWLQSVNPLFIILLSPFFAALWVQLGKRNLNPSTPFKFGIGLLQMAVGFLVLAWASIYVAQGEKVAPTWLILTYLFHTTGELCLSPVGLSAVNKLAPQRYQGQMFGTWFTASALGHLIAGLLAGHLAQDTDVAGMSGRFVFVFMTTAGAGLIMLTFMKPIKKLMGDIK</sequence>
<keyword evidence="11" id="KW-1185">Reference proteome</keyword>
<keyword evidence="5" id="KW-0571">Peptide transport</keyword>
<proteinExistence type="predicted"/>
<dbReference type="Gene3D" id="1.20.1250.20">
    <property type="entry name" value="MFS general substrate transporter like domains"/>
    <property type="match status" value="1"/>
</dbReference>
<dbReference type="GO" id="GO:0005886">
    <property type="term" value="C:plasma membrane"/>
    <property type="evidence" value="ECO:0007669"/>
    <property type="project" value="UniProtKB-SubCell"/>
</dbReference>
<accession>A0A3N0V1E7</accession>
<dbReference type="AlphaFoldDB" id="A0A3N0V1E7"/>
<feature type="transmembrane region" description="Helical" evidence="8">
    <location>
        <begin position="400"/>
        <end position="421"/>
    </location>
</feature>
<evidence type="ECO:0000256" key="4">
    <source>
        <dbReference type="ARBA" id="ARBA00022692"/>
    </source>
</evidence>
<dbReference type="GO" id="GO:1904680">
    <property type="term" value="F:peptide transmembrane transporter activity"/>
    <property type="evidence" value="ECO:0007669"/>
    <property type="project" value="InterPro"/>
</dbReference>
<dbReference type="PANTHER" id="PTHR23517">
    <property type="entry name" value="RESISTANCE PROTEIN MDTM, PUTATIVE-RELATED-RELATED"/>
    <property type="match status" value="1"/>
</dbReference>
<dbReference type="SUPFAM" id="SSF103473">
    <property type="entry name" value="MFS general substrate transporter"/>
    <property type="match status" value="2"/>
</dbReference>
<keyword evidence="2" id="KW-0813">Transport</keyword>
<evidence type="ECO:0000256" key="3">
    <source>
        <dbReference type="ARBA" id="ARBA00022475"/>
    </source>
</evidence>
<dbReference type="InParanoid" id="A0A3N0V1E7"/>
<dbReference type="InterPro" id="IPR000109">
    <property type="entry name" value="POT_fam"/>
</dbReference>
<dbReference type="Pfam" id="PF00854">
    <property type="entry name" value="PTR2"/>
    <property type="match status" value="1"/>
</dbReference>
<keyword evidence="6 8" id="KW-1133">Transmembrane helix</keyword>
<dbReference type="Proteomes" id="UP000282106">
    <property type="component" value="Unassembled WGS sequence"/>
</dbReference>
<feature type="transmembrane region" description="Helical" evidence="8">
    <location>
        <begin position="176"/>
        <end position="193"/>
    </location>
</feature>
<keyword evidence="3" id="KW-1003">Cell membrane</keyword>
<evidence type="ECO:0000313" key="10">
    <source>
        <dbReference type="EMBL" id="ROH86535.1"/>
    </source>
</evidence>
<evidence type="ECO:0000256" key="1">
    <source>
        <dbReference type="ARBA" id="ARBA00004651"/>
    </source>
</evidence>
<dbReference type="InterPro" id="IPR020846">
    <property type="entry name" value="MFS_dom"/>
</dbReference>
<dbReference type="NCBIfam" id="TIGR00924">
    <property type="entry name" value="yjdL_sub1_fam"/>
    <property type="match status" value="1"/>
</dbReference>
<dbReference type="GO" id="GO:0006857">
    <property type="term" value="P:oligopeptide transport"/>
    <property type="evidence" value="ECO:0007669"/>
    <property type="project" value="InterPro"/>
</dbReference>
<dbReference type="EMBL" id="RJVO01000009">
    <property type="protein sequence ID" value="ROH86535.1"/>
    <property type="molecule type" value="Genomic_DNA"/>
</dbReference>
<dbReference type="InterPro" id="IPR050171">
    <property type="entry name" value="MFS_Transporters"/>
</dbReference>
<protein>
    <submittedName>
        <fullName evidence="10">MFS transporter</fullName>
    </submittedName>
</protein>
<dbReference type="PROSITE" id="PS50850">
    <property type="entry name" value="MFS"/>
    <property type="match status" value="1"/>
</dbReference>
<feature type="transmembrane region" description="Helical" evidence="8">
    <location>
        <begin position="286"/>
        <end position="303"/>
    </location>
</feature>
<reference evidence="10 11" key="1">
    <citation type="submission" date="2018-10" db="EMBL/GenBank/DDBJ databases">
        <authorList>
            <person name="Chen W.-M."/>
        </authorList>
    </citation>
    <scope>NUCLEOTIDE SEQUENCE [LARGE SCALE GENOMIC DNA]</scope>
    <source>
        <strain evidence="10 11">THS-13</strain>
    </source>
</reference>
<feature type="transmembrane region" description="Helical" evidence="8">
    <location>
        <begin position="224"/>
        <end position="248"/>
    </location>
</feature>
<name>A0A3N0V1E7_9GAMM</name>
<dbReference type="PANTHER" id="PTHR23517:SF15">
    <property type="entry name" value="PROTON-DEPENDENT OLIGOPEPTIDE FAMILY TRANSPORT PROTEIN"/>
    <property type="match status" value="1"/>
</dbReference>
<dbReference type="InterPro" id="IPR005279">
    <property type="entry name" value="Dipep/tripep_permease"/>
</dbReference>
<feature type="transmembrane region" description="Helical" evidence="8">
    <location>
        <begin position="254"/>
        <end position="274"/>
    </location>
</feature>
<feature type="transmembrane region" description="Helical" evidence="8">
    <location>
        <begin position="468"/>
        <end position="486"/>
    </location>
</feature>
<dbReference type="FunCoup" id="A0A3N0V1E7">
    <property type="interactions" value="166"/>
</dbReference>
<feature type="transmembrane region" description="Helical" evidence="8">
    <location>
        <begin position="150"/>
        <end position="170"/>
    </location>
</feature>
<keyword evidence="4 8" id="KW-0812">Transmembrane</keyword>
<feature type="transmembrane region" description="Helical" evidence="8">
    <location>
        <begin position="338"/>
        <end position="355"/>
    </location>
</feature>
<dbReference type="PROSITE" id="PS01022">
    <property type="entry name" value="PTR2_1"/>
    <property type="match status" value="1"/>
</dbReference>
<comment type="subcellular location">
    <subcellularLocation>
        <location evidence="1">Cell membrane</location>
        <topology evidence="1">Multi-pass membrane protein</topology>
    </subcellularLocation>
</comment>
<keyword evidence="7 8" id="KW-0472">Membrane</keyword>